<feature type="transmembrane region" description="Helical" evidence="5">
    <location>
        <begin position="109"/>
        <end position="127"/>
    </location>
</feature>
<comment type="subcellular location">
    <subcellularLocation>
        <location evidence="1">Cell envelope</location>
    </subcellularLocation>
</comment>
<dbReference type="InterPro" id="IPR017937">
    <property type="entry name" value="Thioredoxin_CS"/>
</dbReference>
<name>A0A106BRC3_THIDE</name>
<evidence type="ECO:0000256" key="1">
    <source>
        <dbReference type="ARBA" id="ARBA00004196"/>
    </source>
</evidence>
<gene>
    <name evidence="7" type="ORF">ABW22_06730</name>
</gene>
<dbReference type="InterPro" id="IPR013740">
    <property type="entry name" value="Redoxin"/>
</dbReference>
<evidence type="ECO:0000313" key="8">
    <source>
        <dbReference type="Proteomes" id="UP000064243"/>
    </source>
</evidence>
<dbReference type="OrthoDB" id="9811352at2"/>
<comment type="caution">
    <text evidence="7">The sequence shown here is derived from an EMBL/GenBank/DDBJ whole genome shotgun (WGS) entry which is preliminary data.</text>
</comment>
<proteinExistence type="predicted"/>
<feature type="transmembrane region" description="Helical" evidence="5">
    <location>
        <begin position="80"/>
        <end position="97"/>
    </location>
</feature>
<accession>A0A106BRC3</accession>
<keyword evidence="4" id="KW-0676">Redox-active center</keyword>
<dbReference type="AlphaFoldDB" id="A0A106BRC3"/>
<evidence type="ECO:0000313" key="7">
    <source>
        <dbReference type="EMBL" id="KVW97085.1"/>
    </source>
</evidence>
<keyword evidence="5" id="KW-0812">Transmembrane</keyword>
<organism evidence="7 8">
    <name type="scientific">Thiobacillus denitrificans</name>
    <dbReference type="NCBI Taxonomy" id="36861"/>
    <lineage>
        <taxon>Bacteria</taxon>
        <taxon>Pseudomonadati</taxon>
        <taxon>Pseudomonadota</taxon>
        <taxon>Betaproteobacteria</taxon>
        <taxon>Nitrosomonadales</taxon>
        <taxon>Thiobacillaceae</taxon>
        <taxon>Thiobacillus</taxon>
    </lineage>
</organism>
<dbReference type="PANTHER" id="PTHR42852">
    <property type="entry name" value="THIOL:DISULFIDE INTERCHANGE PROTEIN DSBE"/>
    <property type="match status" value="1"/>
</dbReference>
<dbReference type="GO" id="GO:0017004">
    <property type="term" value="P:cytochrome complex assembly"/>
    <property type="evidence" value="ECO:0007669"/>
    <property type="project" value="UniProtKB-KW"/>
</dbReference>
<keyword evidence="2" id="KW-0201">Cytochrome c-type biogenesis</keyword>
<dbReference type="Gene3D" id="3.40.30.10">
    <property type="entry name" value="Glutaredoxin"/>
    <property type="match status" value="1"/>
</dbReference>
<keyword evidence="5" id="KW-1133">Transmembrane helix</keyword>
<dbReference type="Pfam" id="PF08534">
    <property type="entry name" value="Redoxin"/>
    <property type="match status" value="1"/>
</dbReference>
<dbReference type="InterPro" id="IPR013766">
    <property type="entry name" value="Thioredoxin_domain"/>
</dbReference>
<dbReference type="PATRIC" id="fig|36861.3.peg.820"/>
<evidence type="ECO:0000256" key="3">
    <source>
        <dbReference type="ARBA" id="ARBA00023157"/>
    </source>
</evidence>
<sequence>MLSVNVGPFALSSSVLLLLAAGLVAAGVGHLVGRRHKAGIVNTLSDMLLAGVLVARLSFVALWFDTYRSAPWSMLDIRDGGFMVWPGVATALLVAVWRGWRQPALRKPLVVGLAAGALVWGALFGALRMTELPVLPTLSLTTLAGDPIKLAALADGKPMVVNLWASWCPPCRREMPVLAAAQQRETGVNFVFVNQGEDGATAQRYLSAGRLGLANVLLDPGAALGREAGSGALPTTLFYDASGQLVDTHLGELSAASLASKLSPLRASAGASVQD</sequence>
<evidence type="ECO:0000256" key="5">
    <source>
        <dbReference type="SAM" id="Phobius"/>
    </source>
</evidence>
<keyword evidence="3" id="KW-1015">Disulfide bond</keyword>
<dbReference type="PROSITE" id="PS51352">
    <property type="entry name" value="THIOREDOXIN_2"/>
    <property type="match status" value="1"/>
</dbReference>
<dbReference type="PANTHER" id="PTHR42852:SF6">
    <property type="entry name" value="THIOL:DISULFIDE INTERCHANGE PROTEIN DSBE"/>
    <property type="match status" value="1"/>
</dbReference>
<reference evidence="7 8" key="1">
    <citation type="journal article" date="2015" name="Appl. Environ. Microbiol.">
        <title>Aerobic and Anaerobic Thiosulfate Oxidation by a Cold-Adapted, Subglacial Chemoautotroph.</title>
        <authorList>
            <person name="Harrold Z.R."/>
            <person name="Skidmore M.L."/>
            <person name="Hamilton T.L."/>
            <person name="Desch L."/>
            <person name="Amada K."/>
            <person name="van Gelder W."/>
            <person name="Glover K."/>
            <person name="Roden E.E."/>
            <person name="Boyd E.S."/>
        </authorList>
    </citation>
    <scope>NUCLEOTIDE SEQUENCE [LARGE SCALE GENOMIC DNA]</scope>
    <source>
        <strain evidence="7 8">RG</strain>
    </source>
</reference>
<dbReference type="EMBL" id="LDUG01000018">
    <property type="protein sequence ID" value="KVW97085.1"/>
    <property type="molecule type" value="Genomic_DNA"/>
</dbReference>
<dbReference type="GO" id="GO:0030313">
    <property type="term" value="C:cell envelope"/>
    <property type="evidence" value="ECO:0007669"/>
    <property type="project" value="UniProtKB-SubCell"/>
</dbReference>
<dbReference type="CDD" id="cd02966">
    <property type="entry name" value="TlpA_like_family"/>
    <property type="match status" value="1"/>
</dbReference>
<dbReference type="RefSeq" id="WP_059753658.1">
    <property type="nucleotide sequence ID" value="NZ_LDUG01000018.1"/>
</dbReference>
<keyword evidence="5" id="KW-0472">Membrane</keyword>
<dbReference type="InterPro" id="IPR050553">
    <property type="entry name" value="Thioredoxin_ResA/DsbE_sf"/>
</dbReference>
<dbReference type="Proteomes" id="UP000064243">
    <property type="component" value="Unassembled WGS sequence"/>
</dbReference>
<dbReference type="PROSITE" id="PS00194">
    <property type="entry name" value="THIOREDOXIN_1"/>
    <property type="match status" value="1"/>
</dbReference>
<evidence type="ECO:0000259" key="6">
    <source>
        <dbReference type="PROSITE" id="PS51352"/>
    </source>
</evidence>
<feature type="transmembrane region" description="Helical" evidence="5">
    <location>
        <begin position="44"/>
        <end position="64"/>
    </location>
</feature>
<dbReference type="SUPFAM" id="SSF52833">
    <property type="entry name" value="Thioredoxin-like"/>
    <property type="match status" value="1"/>
</dbReference>
<keyword evidence="8" id="KW-1185">Reference proteome</keyword>
<feature type="transmembrane region" description="Helical" evidence="5">
    <location>
        <begin position="6"/>
        <end position="32"/>
    </location>
</feature>
<evidence type="ECO:0000256" key="2">
    <source>
        <dbReference type="ARBA" id="ARBA00022748"/>
    </source>
</evidence>
<protein>
    <submittedName>
        <fullName evidence="7">Thiol:disulfide interchange protein</fullName>
    </submittedName>
</protein>
<dbReference type="GO" id="GO:0015036">
    <property type="term" value="F:disulfide oxidoreductase activity"/>
    <property type="evidence" value="ECO:0007669"/>
    <property type="project" value="UniProtKB-ARBA"/>
</dbReference>
<feature type="domain" description="Thioredoxin" evidence="6">
    <location>
        <begin position="129"/>
        <end position="267"/>
    </location>
</feature>
<dbReference type="InterPro" id="IPR036249">
    <property type="entry name" value="Thioredoxin-like_sf"/>
</dbReference>
<evidence type="ECO:0000256" key="4">
    <source>
        <dbReference type="ARBA" id="ARBA00023284"/>
    </source>
</evidence>